<keyword evidence="3" id="KW-1185">Reference proteome</keyword>
<gene>
    <name evidence="2" type="ORF">LG35_09205</name>
</gene>
<sequence>MKKVLIIFMAVFPFLCCAGRSHGAAEPPFVADTLSGAGEAAATDRIRIRFADTVPLPREARFAAGAADTGIGWFDRALDTVGAVEVRRVFSDGGRFAERRRRYGLHLWYEVRTDGRMPVAEVVQVFAALPAVAYAGFVYRAELAD</sequence>
<organism evidence="2 3">
    <name type="scientific">Alistipes inops</name>
    <dbReference type="NCBI Taxonomy" id="1501391"/>
    <lineage>
        <taxon>Bacteria</taxon>
        <taxon>Pseudomonadati</taxon>
        <taxon>Bacteroidota</taxon>
        <taxon>Bacteroidia</taxon>
        <taxon>Bacteroidales</taxon>
        <taxon>Rikenellaceae</taxon>
        <taxon>Alistipes</taxon>
    </lineage>
</organism>
<proteinExistence type="predicted"/>
<dbReference type="Proteomes" id="UP000030889">
    <property type="component" value="Unassembled WGS sequence"/>
</dbReference>
<evidence type="ECO:0008006" key="4">
    <source>
        <dbReference type="Google" id="ProtNLM"/>
    </source>
</evidence>
<feature type="signal peptide" evidence="1">
    <location>
        <begin position="1"/>
        <end position="18"/>
    </location>
</feature>
<dbReference type="EMBL" id="JRGF01000015">
    <property type="protein sequence ID" value="KHE41085.1"/>
    <property type="molecule type" value="Genomic_DNA"/>
</dbReference>
<comment type="caution">
    <text evidence="2">The sequence shown here is derived from an EMBL/GenBank/DDBJ whole genome shotgun (WGS) entry which is preliminary data.</text>
</comment>
<feature type="chain" id="PRO_5047368908" description="Subtilase N-terminal domain-containing protein" evidence="1">
    <location>
        <begin position="19"/>
        <end position="145"/>
    </location>
</feature>
<name>A0ABR4YH42_9BACT</name>
<dbReference type="RefSeq" id="WP_035474156.1">
    <property type="nucleotide sequence ID" value="NZ_JRGF01000015.1"/>
</dbReference>
<accession>A0ABR4YH42</accession>
<evidence type="ECO:0000313" key="2">
    <source>
        <dbReference type="EMBL" id="KHE41085.1"/>
    </source>
</evidence>
<protein>
    <recommendedName>
        <fullName evidence="4">Subtilase N-terminal domain-containing protein</fullName>
    </recommendedName>
</protein>
<evidence type="ECO:0000313" key="3">
    <source>
        <dbReference type="Proteomes" id="UP000030889"/>
    </source>
</evidence>
<reference evidence="2 3" key="1">
    <citation type="submission" date="2014-09" db="EMBL/GenBank/DDBJ databases">
        <title>Alistipes sp. 627, sp. nov., a novel member of the family Rikenellaceae isolated from human faeces.</title>
        <authorList>
            <person name="Shkoporov A.N."/>
            <person name="Chaplin A.V."/>
            <person name="Motuzova O.V."/>
            <person name="Kafarskaia L.I."/>
            <person name="Khokhlova E.V."/>
            <person name="Efimov B.A."/>
        </authorList>
    </citation>
    <scope>NUCLEOTIDE SEQUENCE [LARGE SCALE GENOMIC DNA]</scope>
    <source>
        <strain evidence="2 3">627</strain>
    </source>
</reference>
<keyword evidence="1" id="KW-0732">Signal</keyword>
<evidence type="ECO:0000256" key="1">
    <source>
        <dbReference type="SAM" id="SignalP"/>
    </source>
</evidence>